<gene>
    <name evidence="1" type="ORF">GPUH_LOCUS20798</name>
</gene>
<reference evidence="1 2" key="1">
    <citation type="submission" date="2018-11" db="EMBL/GenBank/DDBJ databases">
        <authorList>
            <consortium name="Pathogen Informatics"/>
        </authorList>
    </citation>
    <scope>NUCLEOTIDE SEQUENCE [LARGE SCALE GENOMIC DNA]</scope>
</reference>
<organism evidence="1 2">
    <name type="scientific">Gongylonema pulchrum</name>
    <dbReference type="NCBI Taxonomy" id="637853"/>
    <lineage>
        <taxon>Eukaryota</taxon>
        <taxon>Metazoa</taxon>
        <taxon>Ecdysozoa</taxon>
        <taxon>Nematoda</taxon>
        <taxon>Chromadorea</taxon>
        <taxon>Rhabditida</taxon>
        <taxon>Spirurina</taxon>
        <taxon>Spiruromorpha</taxon>
        <taxon>Spiruroidea</taxon>
        <taxon>Gongylonematidae</taxon>
        <taxon>Gongylonema</taxon>
    </lineage>
</organism>
<dbReference type="OrthoDB" id="5884310at2759"/>
<accession>A0A3P7N3A9</accession>
<dbReference type="Proteomes" id="UP000271098">
    <property type="component" value="Unassembled WGS sequence"/>
</dbReference>
<name>A0A3P7N3A9_9BILA</name>
<proteinExistence type="predicted"/>
<dbReference type="AlphaFoldDB" id="A0A3P7N3A9"/>
<evidence type="ECO:0000313" key="2">
    <source>
        <dbReference type="Proteomes" id="UP000271098"/>
    </source>
</evidence>
<keyword evidence="2" id="KW-1185">Reference proteome</keyword>
<evidence type="ECO:0000313" key="1">
    <source>
        <dbReference type="EMBL" id="VDN36844.1"/>
    </source>
</evidence>
<protein>
    <submittedName>
        <fullName evidence="1">Uncharacterized protein</fullName>
    </submittedName>
</protein>
<dbReference type="EMBL" id="UYRT01091167">
    <property type="protein sequence ID" value="VDN36844.1"/>
    <property type="molecule type" value="Genomic_DNA"/>
</dbReference>
<sequence>MRILRNDHINCTDDDEIVNDLSLKSLEYSAAQCESSVIMDTAASVQGAALPEEFAPLSMDLIAMGDKDELLNRERITQPMVDILPICELREFAPLSMDLIAMGDKDELLNRERITQPMVDILPICELRGPICMELERCTKKGERTGYVVEEKINLVGTGTHDAQRIFAVLRPFMRRTASSVSRSAYFLVRSHI</sequence>